<gene>
    <name evidence="5" type="ORF">BCL67_103222</name>
</gene>
<evidence type="ECO:0000256" key="1">
    <source>
        <dbReference type="PROSITE-ProRule" id="PRU00285"/>
    </source>
</evidence>
<evidence type="ECO:0000259" key="4">
    <source>
        <dbReference type="PROSITE" id="PS01031"/>
    </source>
</evidence>
<evidence type="ECO:0000256" key="2">
    <source>
        <dbReference type="RuleBase" id="RU003616"/>
    </source>
</evidence>
<dbReference type="CDD" id="cd06464">
    <property type="entry name" value="ACD_sHsps-like"/>
    <property type="match status" value="1"/>
</dbReference>
<accession>A0A2T0YSA9</accession>
<comment type="caution">
    <text evidence="5">The sequence shown here is derived from an EMBL/GenBank/DDBJ whole genome shotgun (WGS) entry which is preliminary data.</text>
</comment>
<feature type="domain" description="SHSP" evidence="4">
    <location>
        <begin position="1"/>
        <end position="53"/>
    </location>
</feature>
<dbReference type="InterPro" id="IPR008978">
    <property type="entry name" value="HSP20-like_chaperone"/>
</dbReference>
<dbReference type="AlphaFoldDB" id="A0A2T0YSA9"/>
<dbReference type="Proteomes" id="UP000238217">
    <property type="component" value="Unassembled WGS sequence"/>
</dbReference>
<dbReference type="SUPFAM" id="SSF49764">
    <property type="entry name" value="HSP20-like chaperones"/>
    <property type="match status" value="1"/>
</dbReference>
<sequence length="57" mass="6199">MLRESSTSFYRSVDLPEQALEQQITAAFDDDVLSVAVPLKPGTRPQPVPITNGHSTS</sequence>
<protein>
    <submittedName>
        <fullName evidence="5">Hsp20/alpha crystallin family protein</fullName>
    </submittedName>
</protein>
<proteinExistence type="inferred from homology"/>
<dbReference type="EMBL" id="PVTY01000003">
    <property type="protein sequence ID" value="PRZ18235.1"/>
    <property type="molecule type" value="Genomic_DNA"/>
</dbReference>
<feature type="region of interest" description="Disordered" evidence="3">
    <location>
        <begin position="38"/>
        <end position="57"/>
    </location>
</feature>
<comment type="similarity">
    <text evidence="1 2">Belongs to the small heat shock protein (HSP20) family.</text>
</comment>
<dbReference type="Pfam" id="PF00011">
    <property type="entry name" value="HSP20"/>
    <property type="match status" value="1"/>
</dbReference>
<evidence type="ECO:0000313" key="5">
    <source>
        <dbReference type="EMBL" id="PRZ18235.1"/>
    </source>
</evidence>
<dbReference type="InterPro" id="IPR002068">
    <property type="entry name" value="A-crystallin/Hsp20_dom"/>
</dbReference>
<dbReference type="OrthoDB" id="3855217at2"/>
<evidence type="ECO:0000256" key="3">
    <source>
        <dbReference type="SAM" id="MobiDB-lite"/>
    </source>
</evidence>
<dbReference type="Gene3D" id="2.60.40.790">
    <property type="match status" value="1"/>
</dbReference>
<dbReference type="PROSITE" id="PS01031">
    <property type="entry name" value="SHSP"/>
    <property type="match status" value="1"/>
</dbReference>
<reference evidence="5 6" key="1">
    <citation type="submission" date="2018-03" db="EMBL/GenBank/DDBJ databases">
        <title>Comparative analysis of microorganisms from saline springs in Andes Mountain Range, Colombia.</title>
        <authorList>
            <person name="Rubin E."/>
        </authorList>
    </citation>
    <scope>NUCLEOTIDE SEQUENCE [LARGE SCALE GENOMIC DNA]</scope>
    <source>
        <strain evidence="5 6">CG 35</strain>
    </source>
</reference>
<name>A0A2T0YSA9_9MICC</name>
<evidence type="ECO:0000313" key="6">
    <source>
        <dbReference type="Proteomes" id="UP000238217"/>
    </source>
</evidence>
<organism evidence="5 6">
    <name type="scientific">Nesterenkonia sandarakina</name>
    <dbReference type="NCBI Taxonomy" id="272918"/>
    <lineage>
        <taxon>Bacteria</taxon>
        <taxon>Bacillati</taxon>
        <taxon>Actinomycetota</taxon>
        <taxon>Actinomycetes</taxon>
        <taxon>Micrococcales</taxon>
        <taxon>Micrococcaceae</taxon>
        <taxon>Nesterenkonia</taxon>
    </lineage>
</organism>
<keyword evidence="6" id="KW-1185">Reference proteome</keyword>